<evidence type="ECO:0000256" key="1">
    <source>
        <dbReference type="SAM" id="MobiDB-lite"/>
    </source>
</evidence>
<name>A0A1V0SHQ9_9VIRU</name>
<sequence length="219" mass="25166">MSIQTYKYNGDLPTNTAPLVDLVNAGFALLQEINPNTEFGKVVMKSGGNTLQLFLTDLSNIFDNYNVEDSMSASYHLVDDLWFKSREIRGTYEPLNQVTLIPFTEILLKQVRNRVFRLERATMQSEFTAELIDAVTSSLKRFPEQKEKTITVKNKKPNDDGSFDSREVTFFVEPFVDTLKTGFSEGAKAQREYKTQQRQDRANNNKKEKAEGWRKVTNQ</sequence>
<reference evidence="2" key="1">
    <citation type="journal article" date="2017" name="Science">
        <title>Giant viruses with an expanded complement of translation system components.</title>
        <authorList>
            <person name="Schulz F."/>
            <person name="Yutin N."/>
            <person name="Ivanova N.N."/>
            <person name="Ortega D.R."/>
            <person name="Lee T.K."/>
            <person name="Vierheilig J."/>
            <person name="Daims H."/>
            <person name="Horn M."/>
            <person name="Wagner M."/>
            <person name="Jensen G.J."/>
            <person name="Kyrpides N.C."/>
            <person name="Koonin E.V."/>
            <person name="Woyke T."/>
        </authorList>
    </citation>
    <scope>NUCLEOTIDE SEQUENCE</scope>
    <source>
        <strain evidence="2">KNV1</strain>
    </source>
</reference>
<dbReference type="EMBL" id="KY684108">
    <property type="protein sequence ID" value="ARF11201.1"/>
    <property type="molecule type" value="Genomic_DNA"/>
</dbReference>
<organism evidence="2">
    <name type="scientific">Klosneuvirus KNV1</name>
    <dbReference type="NCBI Taxonomy" id="1977640"/>
    <lineage>
        <taxon>Viruses</taxon>
        <taxon>Varidnaviria</taxon>
        <taxon>Bamfordvirae</taxon>
        <taxon>Nucleocytoviricota</taxon>
        <taxon>Megaviricetes</taxon>
        <taxon>Imitervirales</taxon>
        <taxon>Mimiviridae</taxon>
        <taxon>Klosneuvirinae</taxon>
        <taxon>Klosneuvirus</taxon>
    </lineage>
</organism>
<accession>A0A1V0SHQ9</accession>
<feature type="compositionally biased region" description="Basic and acidic residues" evidence="1">
    <location>
        <begin position="188"/>
        <end position="219"/>
    </location>
</feature>
<feature type="region of interest" description="Disordered" evidence="1">
    <location>
        <begin position="186"/>
        <end position="219"/>
    </location>
</feature>
<gene>
    <name evidence="2" type="ORF">Klosneuvirus_1_58</name>
</gene>
<evidence type="ECO:0000313" key="2">
    <source>
        <dbReference type="EMBL" id="ARF11201.1"/>
    </source>
</evidence>
<proteinExistence type="predicted"/>
<protein>
    <submittedName>
        <fullName evidence="2">Uncharacterized protein</fullName>
    </submittedName>
</protein>